<dbReference type="EMBL" id="CAJOBZ010000002">
    <property type="protein sequence ID" value="CAF4763359.1"/>
    <property type="molecule type" value="Genomic_DNA"/>
</dbReference>
<sequence length="224" mass="25782">MADLCFICDKSLSEGVSVNVVRGLQTLKTASIERNDGHIDYLNTLSSVNVHSECRKVYTSKNAIVASKRRTEEGEPSTPSAPRKKRNEVFDFKKLCLFCGQEANEVAERKKREKYRRTIIPSADKKPRQDDQVTQAMKEIFCYIENNEDSQFTLKELKDVLTEYIPDDKTIITKLQQKYLTDIIITKKIGAFTIISFRDTQVNVLSKAWYENKKAPLQKNVYVL</sequence>
<comment type="caution">
    <text evidence="1">The sequence shown here is derived from an EMBL/GenBank/DDBJ whole genome shotgun (WGS) entry which is preliminary data.</text>
</comment>
<organism evidence="1 2">
    <name type="scientific">Pieris macdunnoughi</name>
    <dbReference type="NCBI Taxonomy" id="345717"/>
    <lineage>
        <taxon>Eukaryota</taxon>
        <taxon>Metazoa</taxon>
        <taxon>Ecdysozoa</taxon>
        <taxon>Arthropoda</taxon>
        <taxon>Hexapoda</taxon>
        <taxon>Insecta</taxon>
        <taxon>Pterygota</taxon>
        <taxon>Neoptera</taxon>
        <taxon>Endopterygota</taxon>
        <taxon>Lepidoptera</taxon>
        <taxon>Glossata</taxon>
        <taxon>Ditrysia</taxon>
        <taxon>Papilionoidea</taxon>
        <taxon>Pieridae</taxon>
        <taxon>Pierinae</taxon>
        <taxon>Pieris</taxon>
    </lineage>
</organism>
<protein>
    <submittedName>
        <fullName evidence="1">Uncharacterized protein</fullName>
    </submittedName>
</protein>
<dbReference type="AlphaFoldDB" id="A0A821MAX0"/>
<accession>A0A821MAX0</accession>
<name>A0A821MAX0_9NEOP</name>
<dbReference type="OrthoDB" id="6753017at2759"/>
<keyword evidence="2" id="KW-1185">Reference proteome</keyword>
<dbReference type="Proteomes" id="UP000663880">
    <property type="component" value="Unassembled WGS sequence"/>
</dbReference>
<reference evidence="1" key="1">
    <citation type="submission" date="2021-02" db="EMBL/GenBank/DDBJ databases">
        <authorList>
            <person name="Steward A R."/>
        </authorList>
    </citation>
    <scope>NUCLEOTIDE SEQUENCE</scope>
</reference>
<evidence type="ECO:0000313" key="2">
    <source>
        <dbReference type="Proteomes" id="UP000663880"/>
    </source>
</evidence>
<evidence type="ECO:0000313" key="1">
    <source>
        <dbReference type="EMBL" id="CAF4763359.1"/>
    </source>
</evidence>
<gene>
    <name evidence="1" type="ORF">PMACD_LOCUS1427</name>
</gene>
<proteinExistence type="predicted"/>